<dbReference type="GeneID" id="36625106"/>
<keyword evidence="3" id="KW-1185">Reference proteome</keyword>
<dbReference type="AlphaFoldDB" id="A0A2T3ZT14"/>
<feature type="domain" description="Protein kinase" evidence="1">
    <location>
        <begin position="1"/>
        <end position="241"/>
    </location>
</feature>
<dbReference type="Gene3D" id="1.10.510.10">
    <property type="entry name" value="Transferase(Phosphotransferase) domain 1"/>
    <property type="match status" value="2"/>
</dbReference>
<reference evidence="2 3" key="1">
    <citation type="submission" date="2016-07" db="EMBL/GenBank/DDBJ databases">
        <title>Multiple horizontal gene transfer events from other fungi enriched the ability of initially mycotrophic Trichoderma (Ascomycota) to feed on dead plant biomass.</title>
        <authorList>
            <consortium name="DOE Joint Genome Institute"/>
            <person name="Aerts A."/>
            <person name="Atanasova L."/>
            <person name="Chenthamara K."/>
            <person name="Zhang J."/>
            <person name="Grujic M."/>
            <person name="Henrissat B."/>
            <person name="Kuo A."/>
            <person name="Salamov A."/>
            <person name="Lipzen A."/>
            <person name="Labutti K."/>
            <person name="Barry K."/>
            <person name="Miao Y."/>
            <person name="Rahimi M.J."/>
            <person name="Shen Q."/>
            <person name="Grigoriev I.V."/>
            <person name="Kubicek C.P."/>
            <person name="Druzhinina I.S."/>
        </authorList>
    </citation>
    <scope>NUCLEOTIDE SEQUENCE [LARGE SCALE GENOMIC DNA]</scope>
    <source>
        <strain evidence="2 3">CBS 226.95</strain>
    </source>
</reference>
<organism evidence="2 3">
    <name type="scientific">Trichoderma harzianum CBS 226.95</name>
    <dbReference type="NCBI Taxonomy" id="983964"/>
    <lineage>
        <taxon>Eukaryota</taxon>
        <taxon>Fungi</taxon>
        <taxon>Dikarya</taxon>
        <taxon>Ascomycota</taxon>
        <taxon>Pezizomycotina</taxon>
        <taxon>Sordariomycetes</taxon>
        <taxon>Hypocreomycetidae</taxon>
        <taxon>Hypocreales</taxon>
        <taxon>Hypocreaceae</taxon>
        <taxon>Trichoderma</taxon>
    </lineage>
</organism>
<evidence type="ECO:0000259" key="1">
    <source>
        <dbReference type="PROSITE" id="PS50011"/>
    </source>
</evidence>
<dbReference type="EMBL" id="KZ679705">
    <property type="protein sequence ID" value="PTB47944.1"/>
    <property type="molecule type" value="Genomic_DNA"/>
</dbReference>
<dbReference type="RefSeq" id="XP_024767621.1">
    <property type="nucleotide sequence ID" value="XM_024916537.1"/>
</dbReference>
<evidence type="ECO:0000313" key="2">
    <source>
        <dbReference type="EMBL" id="PTB47944.1"/>
    </source>
</evidence>
<protein>
    <recommendedName>
        <fullName evidence="1">Protein kinase domain-containing protein</fullName>
    </recommendedName>
</protein>
<dbReference type="GO" id="GO:0005524">
    <property type="term" value="F:ATP binding"/>
    <property type="evidence" value="ECO:0007669"/>
    <property type="project" value="InterPro"/>
</dbReference>
<dbReference type="InterPro" id="IPR000719">
    <property type="entry name" value="Prot_kinase_dom"/>
</dbReference>
<name>A0A2T3ZT14_TRIHA</name>
<dbReference type="InterPro" id="IPR011009">
    <property type="entry name" value="Kinase-like_dom_sf"/>
</dbReference>
<dbReference type="GO" id="GO:0004672">
    <property type="term" value="F:protein kinase activity"/>
    <property type="evidence" value="ECO:0007669"/>
    <property type="project" value="InterPro"/>
</dbReference>
<accession>A0A2T3ZT14</accession>
<dbReference type="PROSITE" id="PS50011">
    <property type="entry name" value="PROTEIN_KINASE_DOM"/>
    <property type="match status" value="1"/>
</dbReference>
<dbReference type="PANTHER" id="PTHR24347">
    <property type="entry name" value="SERINE/THREONINE-PROTEIN KINASE"/>
    <property type="match status" value="1"/>
</dbReference>
<evidence type="ECO:0000313" key="3">
    <source>
        <dbReference type="Proteomes" id="UP000241690"/>
    </source>
</evidence>
<dbReference type="SUPFAM" id="SSF56112">
    <property type="entry name" value="Protein kinase-like (PK-like)"/>
    <property type="match status" value="1"/>
</dbReference>
<sequence>MRAKYQFGKTHSDRTDGTICEADGPSGLVAIKTIVKKKAFSAEKEASSEINALRRLNHTHIIQLIDWFESKDNYYIVTQNTDGGSLFDRVIDFTKLREREATVIILQVLSAVAYLHSNSIIHRDELFYDFVGSFGYAAPEVVQKVGHGRAADIWSVGVVIYVLLCGYTPNRSTNIQDFLEECTQEYLVFHEKFWKNVGQDAKDFISSLMNLAPGKRPTCQQTSDNGLIYSSKKNALAHPWIDSRPSAAAKMNTAEQQFLPLLPFK</sequence>
<dbReference type="Pfam" id="PF00069">
    <property type="entry name" value="Pkinase"/>
    <property type="match status" value="2"/>
</dbReference>
<dbReference type="STRING" id="983964.A0A2T3ZT14"/>
<dbReference type="Proteomes" id="UP000241690">
    <property type="component" value="Unassembled WGS sequence"/>
</dbReference>
<proteinExistence type="predicted"/>
<gene>
    <name evidence="2" type="ORF">M431DRAFT_488176</name>
</gene>